<evidence type="ECO:0000313" key="3">
    <source>
        <dbReference type="Proteomes" id="UP000886653"/>
    </source>
</evidence>
<reference evidence="2" key="1">
    <citation type="submission" date="2013-11" db="EMBL/GenBank/DDBJ databases">
        <title>Genome sequence of the fusiform rust pathogen reveals effectors for host alternation and coevolution with pine.</title>
        <authorList>
            <consortium name="DOE Joint Genome Institute"/>
            <person name="Smith K."/>
            <person name="Pendleton A."/>
            <person name="Kubisiak T."/>
            <person name="Anderson C."/>
            <person name="Salamov A."/>
            <person name="Aerts A."/>
            <person name="Riley R."/>
            <person name="Clum A."/>
            <person name="Lindquist E."/>
            <person name="Ence D."/>
            <person name="Campbell M."/>
            <person name="Kronenberg Z."/>
            <person name="Feau N."/>
            <person name="Dhillon B."/>
            <person name="Hamelin R."/>
            <person name="Burleigh J."/>
            <person name="Smith J."/>
            <person name="Yandell M."/>
            <person name="Nelson C."/>
            <person name="Grigoriev I."/>
            <person name="Davis J."/>
        </authorList>
    </citation>
    <scope>NUCLEOTIDE SEQUENCE</scope>
    <source>
        <strain evidence="2">G11</strain>
    </source>
</reference>
<feature type="chain" id="PRO_5040320443" description="Secreted protein" evidence="1">
    <location>
        <begin position="21"/>
        <end position="205"/>
    </location>
</feature>
<dbReference type="Proteomes" id="UP000886653">
    <property type="component" value="Unassembled WGS sequence"/>
</dbReference>
<keyword evidence="1" id="KW-0732">Signal</keyword>
<accession>A0A9P6NB72</accession>
<evidence type="ECO:0000256" key="1">
    <source>
        <dbReference type="SAM" id="SignalP"/>
    </source>
</evidence>
<gene>
    <name evidence="2" type="ORF">CROQUDRAFT_66949</name>
</gene>
<protein>
    <recommendedName>
        <fullName evidence="4">Secreted protein</fullName>
    </recommendedName>
</protein>
<sequence length="205" mass="22144">MQFAANIILIALAAFPAVLATVHTECYNFFLKKDGCVWSAADTRNRCNASTGKPPYKPVGKFEQKSLALAPQSGKKSLERRYTSSGSNTSFPIGSGDGICGNYTTNQPGACLWVGSDAIDGSDPKTAGWLNGAKTSNCGKQLYVQRAGNKNSVVYVPVLDGCTFYSRDVRVGCYQIALSNKTFYDLKPTPQEIAQGYLGDLIWDL</sequence>
<dbReference type="AlphaFoldDB" id="A0A9P6NB72"/>
<keyword evidence="3" id="KW-1185">Reference proteome</keyword>
<dbReference type="OrthoDB" id="2500318at2759"/>
<evidence type="ECO:0000313" key="2">
    <source>
        <dbReference type="EMBL" id="KAG0142723.1"/>
    </source>
</evidence>
<organism evidence="2 3">
    <name type="scientific">Cronartium quercuum f. sp. fusiforme G11</name>
    <dbReference type="NCBI Taxonomy" id="708437"/>
    <lineage>
        <taxon>Eukaryota</taxon>
        <taxon>Fungi</taxon>
        <taxon>Dikarya</taxon>
        <taxon>Basidiomycota</taxon>
        <taxon>Pucciniomycotina</taxon>
        <taxon>Pucciniomycetes</taxon>
        <taxon>Pucciniales</taxon>
        <taxon>Coleosporiaceae</taxon>
        <taxon>Cronartium</taxon>
    </lineage>
</organism>
<feature type="signal peptide" evidence="1">
    <location>
        <begin position="1"/>
        <end position="20"/>
    </location>
</feature>
<comment type="caution">
    <text evidence="2">The sequence shown here is derived from an EMBL/GenBank/DDBJ whole genome shotgun (WGS) entry which is preliminary data.</text>
</comment>
<evidence type="ECO:0008006" key="4">
    <source>
        <dbReference type="Google" id="ProtNLM"/>
    </source>
</evidence>
<name>A0A9P6NB72_9BASI</name>
<proteinExistence type="predicted"/>
<dbReference type="EMBL" id="MU167340">
    <property type="protein sequence ID" value="KAG0142723.1"/>
    <property type="molecule type" value="Genomic_DNA"/>
</dbReference>